<dbReference type="AlphaFoldDB" id="A0A158CKQ3"/>
<evidence type="ECO:0000313" key="3">
    <source>
        <dbReference type="Proteomes" id="UP000054870"/>
    </source>
</evidence>
<dbReference type="EMBL" id="FCOF02000033">
    <property type="protein sequence ID" value="SAK82953.1"/>
    <property type="molecule type" value="Genomic_DNA"/>
</dbReference>
<sequence length="255" mass="26844">MSIFAQRLGLKLFAAKGPVEIQAQSDAMSLVADKDVTIASVNGKVTVAAAKELVLECGGAFVQLKDGNITLGGPGDLFFKTITIQKQGAASIYPKLGPLPPQPQQGPVKFNMLLTDMPGPNGHAQINTAWRMVQATSAEEALMSSETLLSGTSSETGQLILSDADQGKLHEAYNSGPGQVWLAYGGQARALMLNTSVDDMPDGSKLYSALDALGYSDQMFVAQQSDIEGAGYPLARQELQTNNVQALLSKLRGGA</sequence>
<feature type="domain" description="DUF2345" evidence="1">
    <location>
        <begin position="1"/>
        <end position="89"/>
    </location>
</feature>
<dbReference type="Pfam" id="PF10106">
    <property type="entry name" value="DUF2345"/>
    <property type="match status" value="1"/>
</dbReference>
<protein>
    <submittedName>
        <fullName evidence="2">Rhs element Vgr protein</fullName>
    </submittedName>
</protein>
<evidence type="ECO:0000313" key="2">
    <source>
        <dbReference type="EMBL" id="SAK82953.1"/>
    </source>
</evidence>
<name>A0A158CKQ3_9BURK</name>
<comment type="caution">
    <text evidence="2">The sequence shown here is derived from an EMBL/GenBank/DDBJ whole genome shotgun (WGS) entry which is preliminary data.</text>
</comment>
<evidence type="ECO:0000259" key="1">
    <source>
        <dbReference type="Pfam" id="PF10106"/>
    </source>
</evidence>
<dbReference type="Proteomes" id="UP000054870">
    <property type="component" value="Unassembled WGS sequence"/>
</dbReference>
<dbReference type="InterPro" id="IPR018769">
    <property type="entry name" value="VgrG2_DUF2345"/>
</dbReference>
<gene>
    <name evidence="2" type="ORF">AWB75_05338</name>
</gene>
<accession>A0A158CKQ3</accession>
<reference evidence="2" key="1">
    <citation type="submission" date="2016-01" db="EMBL/GenBank/DDBJ databases">
        <authorList>
            <person name="Peeters C."/>
        </authorList>
    </citation>
    <scope>NUCLEOTIDE SEQUENCE [LARGE SCALE GENOMIC DNA]</scope>
    <source>
        <strain evidence="2">LMG 29318</strain>
    </source>
</reference>
<proteinExistence type="predicted"/>
<keyword evidence="3" id="KW-1185">Reference proteome</keyword>
<organism evidence="2 3">
    <name type="scientific">Caballeronia catudaia</name>
    <dbReference type="NCBI Taxonomy" id="1777136"/>
    <lineage>
        <taxon>Bacteria</taxon>
        <taxon>Pseudomonadati</taxon>
        <taxon>Pseudomonadota</taxon>
        <taxon>Betaproteobacteria</taxon>
        <taxon>Burkholderiales</taxon>
        <taxon>Burkholderiaceae</taxon>
        <taxon>Caballeronia</taxon>
    </lineage>
</organism>